<dbReference type="GO" id="GO:0006508">
    <property type="term" value="P:proteolysis"/>
    <property type="evidence" value="ECO:0007669"/>
    <property type="project" value="InterPro"/>
</dbReference>
<feature type="compositionally biased region" description="Low complexity" evidence="3">
    <location>
        <begin position="88"/>
        <end position="138"/>
    </location>
</feature>
<dbReference type="EMBL" id="WSTA01000048">
    <property type="protein sequence ID" value="MWB99119.1"/>
    <property type="molecule type" value="Genomic_DNA"/>
</dbReference>
<name>A0A6I4P4B5_9MICO</name>
<feature type="region of interest" description="Disordered" evidence="3">
    <location>
        <begin position="354"/>
        <end position="451"/>
    </location>
</feature>
<dbReference type="Gene3D" id="3.40.710.10">
    <property type="entry name" value="DD-peptidase/beta-lactamase superfamily"/>
    <property type="match status" value="1"/>
</dbReference>
<dbReference type="Proteomes" id="UP000438182">
    <property type="component" value="Unassembled WGS sequence"/>
</dbReference>
<feature type="compositionally biased region" description="Low complexity" evidence="3">
    <location>
        <begin position="296"/>
        <end position="306"/>
    </location>
</feature>
<evidence type="ECO:0000256" key="2">
    <source>
        <dbReference type="ARBA" id="ARBA00022801"/>
    </source>
</evidence>
<dbReference type="GO" id="GO:0000270">
    <property type="term" value="P:peptidoglycan metabolic process"/>
    <property type="evidence" value="ECO:0007669"/>
    <property type="project" value="TreeGrafter"/>
</dbReference>
<evidence type="ECO:0000313" key="4">
    <source>
        <dbReference type="EMBL" id="MWB99119.1"/>
    </source>
</evidence>
<dbReference type="PRINTS" id="PR00922">
    <property type="entry name" value="DADACBPTASE3"/>
</dbReference>
<comment type="caution">
    <text evidence="4">The sequence shown here is derived from an EMBL/GenBank/DDBJ whole genome shotgun (WGS) entry which is preliminary data.</text>
</comment>
<dbReference type="InterPro" id="IPR012338">
    <property type="entry name" value="Beta-lactam/transpept-like"/>
</dbReference>
<dbReference type="GO" id="GO:0004185">
    <property type="term" value="F:serine-type carboxypeptidase activity"/>
    <property type="evidence" value="ECO:0007669"/>
    <property type="project" value="InterPro"/>
</dbReference>
<feature type="compositionally biased region" description="Pro residues" evidence="3">
    <location>
        <begin position="435"/>
        <end position="446"/>
    </location>
</feature>
<feature type="compositionally biased region" description="Low complexity" evidence="3">
    <location>
        <begin position="186"/>
        <end position="200"/>
    </location>
</feature>
<protein>
    <recommendedName>
        <fullName evidence="6">D-alanyl-D-alanine carboxypeptidase/D-alanyl-D-alanine-endopeptidase</fullName>
    </recommendedName>
</protein>
<dbReference type="RefSeq" id="WP_160425073.1">
    <property type="nucleotide sequence ID" value="NZ_WSTA01000048.1"/>
</dbReference>
<sequence>MSGENPEQPRAESQSGWVDRSARARRRRDTDVLSAGGGPLIPAATVAPAEVPSADAAASMLAEPTMLGSEAAVPRPSAVPAAPPAAVVPGAFEVPGVPSSDPEPSVAPTTGAPTAALPTAAPPSSGAPSAAPSMSGVPVGDGGMLRPRGRDRVAPVEDAPPPPAPWWRAASPAAAESAPRGNSEIAPAPAAPAEVEAGDAGPDRVDDAGSRRGHREAAAAPAVSTLTVPFERADLAAAATATADRASAASGWVDRSAGRRQSAPAEPAAPAEAVAPTVPAEPDDPAEPAAPPGHFEAPAASELLAELVRGPAPAPAVSPATAVIDAPAVSASERASVAATEATALYPSRRALREAGGAPEPDVGARPSQTGPFGSPAAPATTSTSWNLDASDSGPGAEPEPDSDGFARLFPGPTRNGDQVDAEAHDAVPADAAPPSRPPTNRPPIAAPGATPGEVLDGVLLRLRELFAEHRIAVLAVAAVVLAVAVGLGILAASGAGAEEPAATAPVAEPEPEVEAPRAQPAVTEPAPLRTCSVATLAADPRLAGLRAQVADATTGEVYYTVGDAAPTALAEGQELLTAAAALAVLGADTRLETVVVKGSEPGSIVLVGGGDVTLSRTPTGSETVYADAAHLDALAQTVLSSWYADPANGPLQKLYLDTSEFDDVDWAESWDAAARSTGEMPRISALEVDGDREDPFAVASVRGEAPALRAGQAFASLLGIGSVEFGIAQQGAPLLGSVQSPSVGSLVETMLRYSDGALAESLARLTAVRAGTGDAFDAVGPGIAAGLAEYGVPTDGLALVDGSGLSAENRIPLATTTALLAAIERGDGALSLLEGVLPASGAHGSPAFDARFSAGDLDPAAVRGVPGQDATGLTSLVGLVRGDDGASLAVTAAADASAGDATATAAALDALVAGFAGCGANLAAD</sequence>
<feature type="region of interest" description="Disordered" evidence="3">
    <location>
        <begin position="502"/>
        <end position="523"/>
    </location>
</feature>
<evidence type="ECO:0008006" key="6">
    <source>
        <dbReference type="Google" id="ProtNLM"/>
    </source>
</evidence>
<evidence type="ECO:0000313" key="5">
    <source>
        <dbReference type="Proteomes" id="UP000438182"/>
    </source>
</evidence>
<dbReference type="SUPFAM" id="SSF56601">
    <property type="entry name" value="beta-lactamase/transpeptidase-like"/>
    <property type="match status" value="1"/>
</dbReference>
<feature type="region of interest" description="Disordered" evidence="3">
    <location>
        <begin position="88"/>
        <end position="222"/>
    </location>
</feature>
<feature type="region of interest" description="Disordered" evidence="3">
    <location>
        <begin position="244"/>
        <end position="306"/>
    </location>
</feature>
<dbReference type="Pfam" id="PF02113">
    <property type="entry name" value="Peptidase_S13"/>
    <property type="match status" value="1"/>
</dbReference>
<feature type="compositionally biased region" description="Polar residues" evidence="3">
    <location>
        <begin position="380"/>
        <end position="390"/>
    </location>
</feature>
<dbReference type="InterPro" id="IPR000667">
    <property type="entry name" value="Peptidase_S13"/>
</dbReference>
<feature type="region of interest" description="Disordered" evidence="3">
    <location>
        <begin position="1"/>
        <end position="54"/>
    </location>
</feature>
<evidence type="ECO:0000256" key="3">
    <source>
        <dbReference type="SAM" id="MobiDB-lite"/>
    </source>
</evidence>
<feature type="compositionally biased region" description="Basic and acidic residues" evidence="3">
    <location>
        <begin position="201"/>
        <end position="210"/>
    </location>
</feature>
<feature type="compositionally biased region" description="Low complexity" evidence="3">
    <location>
        <begin position="166"/>
        <end position="179"/>
    </location>
</feature>
<feature type="compositionally biased region" description="Low complexity" evidence="3">
    <location>
        <begin position="263"/>
        <end position="280"/>
    </location>
</feature>
<gene>
    <name evidence="4" type="ORF">GB864_11250</name>
</gene>
<proteinExistence type="inferred from homology"/>
<organism evidence="4 5">
    <name type="scientific">Agromyces seonyuensis</name>
    <dbReference type="NCBI Taxonomy" id="2662446"/>
    <lineage>
        <taxon>Bacteria</taxon>
        <taxon>Bacillati</taxon>
        <taxon>Actinomycetota</taxon>
        <taxon>Actinomycetes</taxon>
        <taxon>Micrococcales</taxon>
        <taxon>Microbacteriaceae</taxon>
        <taxon>Agromyces</taxon>
    </lineage>
</organism>
<keyword evidence="2" id="KW-0378">Hydrolase</keyword>
<dbReference type="PANTHER" id="PTHR30023">
    <property type="entry name" value="D-ALANYL-D-ALANINE CARBOXYPEPTIDASE"/>
    <property type="match status" value="1"/>
</dbReference>
<dbReference type="PANTHER" id="PTHR30023:SF0">
    <property type="entry name" value="PENICILLIN-SENSITIVE CARBOXYPEPTIDASE A"/>
    <property type="match status" value="1"/>
</dbReference>
<comment type="similarity">
    <text evidence="1">Belongs to the peptidase S13 family.</text>
</comment>
<dbReference type="AlphaFoldDB" id="A0A6I4P4B5"/>
<keyword evidence="5" id="KW-1185">Reference proteome</keyword>
<evidence type="ECO:0000256" key="1">
    <source>
        <dbReference type="ARBA" id="ARBA00006096"/>
    </source>
</evidence>
<reference evidence="4 5" key="1">
    <citation type="submission" date="2019-12" db="EMBL/GenBank/DDBJ databases">
        <authorList>
            <person name="Kim Y.S."/>
        </authorList>
    </citation>
    <scope>NUCLEOTIDE SEQUENCE [LARGE SCALE GENOMIC DNA]</scope>
    <source>
        <strain evidence="4 5">MMS17-SY077</strain>
    </source>
</reference>
<accession>A0A6I4P4B5</accession>